<reference evidence="4" key="2">
    <citation type="submission" date="2020-11" db="EMBL/GenBank/DDBJ databases">
        <authorList>
            <person name="McCartney M.A."/>
            <person name="Auch B."/>
            <person name="Kono T."/>
            <person name="Mallez S."/>
            <person name="Becker A."/>
            <person name="Gohl D.M."/>
            <person name="Silverstein K.A.T."/>
            <person name="Koren S."/>
            <person name="Bechman K.B."/>
            <person name="Herman A."/>
            <person name="Abrahante J.E."/>
            <person name="Garbe J."/>
        </authorList>
    </citation>
    <scope>NUCLEOTIDE SEQUENCE</scope>
    <source>
        <strain evidence="4">Duluth1</strain>
        <tissue evidence="4">Whole animal</tissue>
    </source>
</reference>
<protein>
    <recommendedName>
        <fullName evidence="3">DUF7042 domain-containing protein</fullName>
    </recommendedName>
</protein>
<keyword evidence="1" id="KW-0472">Membrane</keyword>
<evidence type="ECO:0000313" key="5">
    <source>
        <dbReference type="Proteomes" id="UP000828390"/>
    </source>
</evidence>
<dbReference type="CDD" id="cd12087">
    <property type="entry name" value="TM_EGFR-like"/>
    <property type="match status" value="1"/>
</dbReference>
<sequence length="664" mass="71111">MANLCLLSLFVSGTAAACTWPAAFNGSTWLDSDLGSLVFSTSGTLTGFSIKTTGGAFTASNWECADSSTFSSDNRLLIRSASSYSTLGLTFYLYLCMDLTKLTDASYRYYRLAAKEPLTELGDRLHGSETANLVSNSAACNATAGANGAEFSTLVKQGSESSAYTTCPPELHGHFEYAMEKPNTIECNDTDLNVTDHLDGCTDRTKLTITSTCPTSPVYASGSVYCVAIVTVGTDTFVQLFNPQTTVNDNTTFRFSCMAISTGGVSATVVYSNCISSMTSTQIATIGTQVIGWKLVLKNVVYCQGGCTWPNAFGNTVWDGTDGTLTFASDTLTGFNVNVSSVDPSVNSVSKWECLSTTYFSTDGILLLKSTQVFKHTNGLHMAYLCLTLKDVSSPDAYYFYRTHARTPSLNNERIKISQTGSFTTQGQICGDVPPVHEFHYMVKQGKELTSRQFCPPSLLAKMDYNVTSAGGANSCTSSVDDWDVCTNKTEMVFNYSTCATQMLYSSAGKVYCMFNMTATNDYAIVYVEDSQFICVVSNTAGTAASFVGGHCGQTDHTPTSFAKQGGVDVGFTVTMTAKETCPFLGPTTISTTTIQTTTATAKENSNIIPIIAGGVGGFLALAIVGAVIIYCLKRKRPGIPSADEKSTPPGKTRFEDLFLLFSL</sequence>
<feature type="domain" description="DUF7042" evidence="3">
    <location>
        <begin position="453"/>
        <end position="543"/>
    </location>
</feature>
<keyword evidence="2" id="KW-0732">Signal</keyword>
<gene>
    <name evidence="4" type="ORF">DPMN_041199</name>
</gene>
<feature type="chain" id="PRO_5038789432" description="DUF7042 domain-containing protein" evidence="2">
    <location>
        <begin position="17"/>
        <end position="664"/>
    </location>
</feature>
<evidence type="ECO:0000256" key="1">
    <source>
        <dbReference type="SAM" id="Phobius"/>
    </source>
</evidence>
<organism evidence="4 5">
    <name type="scientific">Dreissena polymorpha</name>
    <name type="common">Zebra mussel</name>
    <name type="synonym">Mytilus polymorpha</name>
    <dbReference type="NCBI Taxonomy" id="45954"/>
    <lineage>
        <taxon>Eukaryota</taxon>
        <taxon>Metazoa</taxon>
        <taxon>Spiralia</taxon>
        <taxon>Lophotrochozoa</taxon>
        <taxon>Mollusca</taxon>
        <taxon>Bivalvia</taxon>
        <taxon>Autobranchia</taxon>
        <taxon>Heteroconchia</taxon>
        <taxon>Euheterodonta</taxon>
        <taxon>Imparidentia</taxon>
        <taxon>Neoheterodontei</taxon>
        <taxon>Myida</taxon>
        <taxon>Dreissenoidea</taxon>
        <taxon>Dreissenidae</taxon>
        <taxon>Dreissena</taxon>
    </lineage>
</organism>
<evidence type="ECO:0000259" key="3">
    <source>
        <dbReference type="Pfam" id="PF23069"/>
    </source>
</evidence>
<evidence type="ECO:0000313" key="4">
    <source>
        <dbReference type="EMBL" id="KAH3734753.1"/>
    </source>
</evidence>
<dbReference type="InterPro" id="IPR055470">
    <property type="entry name" value="DUF7042"/>
</dbReference>
<dbReference type="Proteomes" id="UP000828390">
    <property type="component" value="Unassembled WGS sequence"/>
</dbReference>
<dbReference type="Pfam" id="PF23069">
    <property type="entry name" value="DUF7042"/>
    <property type="match status" value="1"/>
</dbReference>
<feature type="signal peptide" evidence="2">
    <location>
        <begin position="1"/>
        <end position="16"/>
    </location>
</feature>
<keyword evidence="5" id="KW-1185">Reference proteome</keyword>
<evidence type="ECO:0000256" key="2">
    <source>
        <dbReference type="SAM" id="SignalP"/>
    </source>
</evidence>
<dbReference type="EMBL" id="JAIWYP010000011">
    <property type="protein sequence ID" value="KAH3734753.1"/>
    <property type="molecule type" value="Genomic_DNA"/>
</dbReference>
<feature type="transmembrane region" description="Helical" evidence="1">
    <location>
        <begin position="608"/>
        <end position="633"/>
    </location>
</feature>
<comment type="caution">
    <text evidence="4">The sequence shown here is derived from an EMBL/GenBank/DDBJ whole genome shotgun (WGS) entry which is preliminary data.</text>
</comment>
<keyword evidence="1" id="KW-1133">Transmembrane helix</keyword>
<name>A0A9D4HW02_DREPO</name>
<dbReference type="AlphaFoldDB" id="A0A9D4HW02"/>
<proteinExistence type="predicted"/>
<reference evidence="4" key="1">
    <citation type="journal article" date="2019" name="bioRxiv">
        <title>The Genome of the Zebra Mussel, Dreissena polymorpha: A Resource for Invasive Species Research.</title>
        <authorList>
            <person name="McCartney M.A."/>
            <person name="Auch B."/>
            <person name="Kono T."/>
            <person name="Mallez S."/>
            <person name="Zhang Y."/>
            <person name="Obille A."/>
            <person name="Becker A."/>
            <person name="Abrahante J.E."/>
            <person name="Garbe J."/>
            <person name="Badalamenti J.P."/>
            <person name="Herman A."/>
            <person name="Mangelson H."/>
            <person name="Liachko I."/>
            <person name="Sullivan S."/>
            <person name="Sone E.D."/>
            <person name="Koren S."/>
            <person name="Silverstein K.A.T."/>
            <person name="Beckman K.B."/>
            <person name="Gohl D.M."/>
        </authorList>
    </citation>
    <scope>NUCLEOTIDE SEQUENCE</scope>
    <source>
        <strain evidence="4">Duluth1</strain>
        <tissue evidence="4">Whole animal</tissue>
    </source>
</reference>
<accession>A0A9D4HW02</accession>
<keyword evidence="1" id="KW-0812">Transmembrane</keyword>